<reference evidence="2 3" key="1">
    <citation type="submission" date="2020-08" db="EMBL/GenBank/DDBJ databases">
        <title>Genomic Encyclopedia of Type Strains, Phase IV (KMG-IV): sequencing the most valuable type-strain genomes for metagenomic binning, comparative biology and taxonomic classification.</title>
        <authorList>
            <person name="Goeker M."/>
        </authorList>
    </citation>
    <scope>NUCLEOTIDE SEQUENCE [LARGE SCALE GENOMIC DNA]</scope>
    <source>
        <strain evidence="2 3">DSM 22368</strain>
    </source>
</reference>
<evidence type="ECO:0000256" key="1">
    <source>
        <dbReference type="SAM" id="MobiDB-lite"/>
    </source>
</evidence>
<gene>
    <name evidence="2" type="ORF">HNR48_002166</name>
</gene>
<proteinExistence type="predicted"/>
<feature type="region of interest" description="Disordered" evidence="1">
    <location>
        <begin position="62"/>
        <end position="84"/>
    </location>
</feature>
<dbReference type="InParanoid" id="A0A7X0MVM8"/>
<comment type="caution">
    <text evidence="2">The sequence shown here is derived from an EMBL/GenBank/DDBJ whole genome shotgun (WGS) entry which is preliminary data.</text>
</comment>
<name>A0A7X0MVM8_9GAMM</name>
<keyword evidence="3" id="KW-1185">Reference proteome</keyword>
<dbReference type="RefSeq" id="WP_166847312.1">
    <property type="nucleotide sequence ID" value="NZ_JAAONY010000002.1"/>
</dbReference>
<protein>
    <submittedName>
        <fullName evidence="2">Uncharacterized protein</fullName>
    </submittedName>
</protein>
<evidence type="ECO:0000313" key="2">
    <source>
        <dbReference type="EMBL" id="MBB6521881.1"/>
    </source>
</evidence>
<organism evidence="2 3">
    <name type="scientific">Pseudoteredinibacter isoporae</name>
    <dbReference type="NCBI Taxonomy" id="570281"/>
    <lineage>
        <taxon>Bacteria</taxon>
        <taxon>Pseudomonadati</taxon>
        <taxon>Pseudomonadota</taxon>
        <taxon>Gammaproteobacteria</taxon>
        <taxon>Cellvibrionales</taxon>
        <taxon>Cellvibrionaceae</taxon>
        <taxon>Pseudoteredinibacter</taxon>
    </lineage>
</organism>
<evidence type="ECO:0000313" key="3">
    <source>
        <dbReference type="Proteomes" id="UP000528457"/>
    </source>
</evidence>
<dbReference type="AlphaFoldDB" id="A0A7X0MVM8"/>
<accession>A0A7X0MVM8</accession>
<dbReference type="EMBL" id="JACHHT010000002">
    <property type="protein sequence ID" value="MBB6521881.1"/>
    <property type="molecule type" value="Genomic_DNA"/>
</dbReference>
<dbReference type="Proteomes" id="UP000528457">
    <property type="component" value="Unassembled WGS sequence"/>
</dbReference>
<feature type="compositionally biased region" description="Basic and acidic residues" evidence="1">
    <location>
        <begin position="69"/>
        <end position="81"/>
    </location>
</feature>
<sequence>MSNVNLQKNSFFRRNIIATRIIGAWLTAILLLIQVTALAANGCSPISNSSQESSYLFPDYESTDGCSGSEHHPETDEKTPSIKESGCDSCLCTVMEVSCSTLPIAESLPSIDGSSNGKIPHTNRAVPQAWLKGPFRPPLNELLR</sequence>